<dbReference type="Proteomes" id="UP000006727">
    <property type="component" value="Chromosome 3"/>
</dbReference>
<gene>
    <name evidence="1" type="ORF">PHYPA_005289</name>
</gene>
<dbReference type="PaxDb" id="3218-PP1S198_78V6.1"/>
<dbReference type="Gramene" id="Pp3c3_32810V3.1">
    <property type="protein sequence ID" value="Pp3c3_32810V3.1"/>
    <property type="gene ID" value="Pp3c3_32810"/>
</dbReference>
<organism evidence="1">
    <name type="scientific">Physcomitrium patens</name>
    <name type="common">Spreading-leaved earth moss</name>
    <name type="synonym">Physcomitrella patens</name>
    <dbReference type="NCBI Taxonomy" id="3218"/>
    <lineage>
        <taxon>Eukaryota</taxon>
        <taxon>Viridiplantae</taxon>
        <taxon>Streptophyta</taxon>
        <taxon>Embryophyta</taxon>
        <taxon>Bryophyta</taxon>
        <taxon>Bryophytina</taxon>
        <taxon>Bryopsida</taxon>
        <taxon>Funariidae</taxon>
        <taxon>Funariales</taxon>
        <taxon>Funariaceae</taxon>
        <taxon>Physcomitrium</taxon>
    </lineage>
</organism>
<dbReference type="EMBL" id="ABEU02000003">
    <property type="protein sequence ID" value="PNR58294.1"/>
    <property type="molecule type" value="Genomic_DNA"/>
</dbReference>
<reference evidence="2" key="3">
    <citation type="submission" date="2020-12" db="UniProtKB">
        <authorList>
            <consortium name="EnsemblPlants"/>
        </authorList>
    </citation>
    <scope>IDENTIFICATION</scope>
</reference>
<sequence>MEEDLFDLQLKNRDKELQQRGKKGQSIEEVEELIATYEIGIKSKTKELAESTVYPHFYNFLLCDFRKC</sequence>
<dbReference type="InParanoid" id="A0A2K1KWY0"/>
<evidence type="ECO:0000313" key="3">
    <source>
        <dbReference type="Proteomes" id="UP000006727"/>
    </source>
</evidence>
<protein>
    <submittedName>
        <fullName evidence="1 2">Uncharacterized protein</fullName>
    </submittedName>
</protein>
<dbReference type="AlphaFoldDB" id="A0A2K1KWY0"/>
<keyword evidence="3" id="KW-1185">Reference proteome</keyword>
<name>A0A2K1KWY0_PHYPA</name>
<reference evidence="1 3" key="1">
    <citation type="journal article" date="2008" name="Science">
        <title>The Physcomitrella genome reveals evolutionary insights into the conquest of land by plants.</title>
        <authorList>
            <person name="Rensing S."/>
            <person name="Lang D."/>
            <person name="Zimmer A."/>
            <person name="Terry A."/>
            <person name="Salamov A."/>
            <person name="Shapiro H."/>
            <person name="Nishiyama T."/>
            <person name="Perroud P.-F."/>
            <person name="Lindquist E."/>
            <person name="Kamisugi Y."/>
            <person name="Tanahashi T."/>
            <person name="Sakakibara K."/>
            <person name="Fujita T."/>
            <person name="Oishi K."/>
            <person name="Shin-I T."/>
            <person name="Kuroki Y."/>
            <person name="Toyoda A."/>
            <person name="Suzuki Y."/>
            <person name="Hashimoto A."/>
            <person name="Yamaguchi K."/>
            <person name="Sugano A."/>
            <person name="Kohara Y."/>
            <person name="Fujiyama A."/>
            <person name="Anterola A."/>
            <person name="Aoki S."/>
            <person name="Ashton N."/>
            <person name="Barbazuk W.B."/>
            <person name="Barker E."/>
            <person name="Bennetzen J."/>
            <person name="Bezanilla M."/>
            <person name="Blankenship R."/>
            <person name="Cho S.H."/>
            <person name="Dutcher S."/>
            <person name="Estelle M."/>
            <person name="Fawcett J.A."/>
            <person name="Gundlach H."/>
            <person name="Hanada K."/>
            <person name="Heyl A."/>
            <person name="Hicks K.A."/>
            <person name="Hugh J."/>
            <person name="Lohr M."/>
            <person name="Mayer K."/>
            <person name="Melkozernov A."/>
            <person name="Murata T."/>
            <person name="Nelson D."/>
            <person name="Pils B."/>
            <person name="Prigge M."/>
            <person name="Reiss B."/>
            <person name="Renner T."/>
            <person name="Rombauts S."/>
            <person name="Rushton P."/>
            <person name="Sanderfoot A."/>
            <person name="Schween G."/>
            <person name="Shiu S.-H."/>
            <person name="Stueber K."/>
            <person name="Theodoulou F.L."/>
            <person name="Tu H."/>
            <person name="Van de Peer Y."/>
            <person name="Verrier P.J."/>
            <person name="Waters E."/>
            <person name="Wood A."/>
            <person name="Yang L."/>
            <person name="Cove D."/>
            <person name="Cuming A."/>
            <person name="Hasebe M."/>
            <person name="Lucas S."/>
            <person name="Mishler D.B."/>
            <person name="Reski R."/>
            <person name="Grigoriev I."/>
            <person name="Quatrano R.S."/>
            <person name="Boore J.L."/>
        </authorList>
    </citation>
    <scope>NUCLEOTIDE SEQUENCE [LARGE SCALE GENOMIC DNA]</scope>
    <source>
        <strain evidence="2 3">cv. Gransden 2004</strain>
    </source>
</reference>
<evidence type="ECO:0000313" key="2">
    <source>
        <dbReference type="EnsemblPlants" id="Pp3c3_32810V3.1"/>
    </source>
</evidence>
<evidence type="ECO:0000313" key="1">
    <source>
        <dbReference type="EMBL" id="PNR58294.1"/>
    </source>
</evidence>
<reference evidence="1 3" key="2">
    <citation type="journal article" date="2018" name="Plant J.">
        <title>The Physcomitrella patens chromosome-scale assembly reveals moss genome structure and evolution.</title>
        <authorList>
            <person name="Lang D."/>
            <person name="Ullrich K.K."/>
            <person name="Murat F."/>
            <person name="Fuchs J."/>
            <person name="Jenkins J."/>
            <person name="Haas F.B."/>
            <person name="Piednoel M."/>
            <person name="Gundlach H."/>
            <person name="Van Bel M."/>
            <person name="Meyberg R."/>
            <person name="Vives C."/>
            <person name="Morata J."/>
            <person name="Symeonidi A."/>
            <person name="Hiss M."/>
            <person name="Muchero W."/>
            <person name="Kamisugi Y."/>
            <person name="Saleh O."/>
            <person name="Blanc G."/>
            <person name="Decker E.L."/>
            <person name="van Gessel N."/>
            <person name="Grimwood J."/>
            <person name="Hayes R.D."/>
            <person name="Graham S.W."/>
            <person name="Gunter L.E."/>
            <person name="McDaniel S.F."/>
            <person name="Hoernstein S.N.W."/>
            <person name="Larsson A."/>
            <person name="Li F.W."/>
            <person name="Perroud P.F."/>
            <person name="Phillips J."/>
            <person name="Ranjan P."/>
            <person name="Rokshar D.S."/>
            <person name="Rothfels C.J."/>
            <person name="Schneider L."/>
            <person name="Shu S."/>
            <person name="Stevenson D.W."/>
            <person name="Thummler F."/>
            <person name="Tillich M."/>
            <person name="Villarreal Aguilar J.C."/>
            <person name="Widiez T."/>
            <person name="Wong G.K."/>
            <person name="Wymore A."/>
            <person name="Zhang Y."/>
            <person name="Zimmer A.D."/>
            <person name="Quatrano R.S."/>
            <person name="Mayer K.F.X."/>
            <person name="Goodstein D."/>
            <person name="Casacuberta J.M."/>
            <person name="Vandepoele K."/>
            <person name="Reski R."/>
            <person name="Cuming A.C."/>
            <person name="Tuskan G.A."/>
            <person name="Maumus F."/>
            <person name="Salse J."/>
            <person name="Schmutz J."/>
            <person name="Rensing S.A."/>
        </authorList>
    </citation>
    <scope>NUCLEOTIDE SEQUENCE [LARGE SCALE GENOMIC DNA]</scope>
    <source>
        <strain evidence="2 3">cv. Gransden 2004</strain>
    </source>
</reference>
<dbReference type="EnsemblPlants" id="Pp3c3_32810V3.1">
    <property type="protein sequence ID" value="Pp3c3_32810V3.1"/>
    <property type="gene ID" value="Pp3c3_32810"/>
</dbReference>
<proteinExistence type="predicted"/>
<accession>A0A2K1KWY0</accession>